<keyword evidence="2" id="KW-1184">Jasmonic acid signaling pathway</keyword>
<dbReference type="InterPro" id="IPR040390">
    <property type="entry name" value="TIFY/JAZ"/>
</dbReference>
<dbReference type="GO" id="GO:0008270">
    <property type="term" value="F:zinc ion binding"/>
    <property type="evidence" value="ECO:0007669"/>
    <property type="project" value="UniProtKB-KW"/>
</dbReference>
<dbReference type="GO" id="GO:0005634">
    <property type="term" value="C:nucleus"/>
    <property type="evidence" value="ECO:0007669"/>
    <property type="project" value="UniProtKB-SubCell"/>
</dbReference>
<evidence type="ECO:0000313" key="4">
    <source>
        <dbReference type="EMBL" id="KAL2544792.1"/>
    </source>
</evidence>
<dbReference type="PANTHER" id="PTHR33077:SF140">
    <property type="entry name" value="PROTEIN TIFY 10B"/>
    <property type="match status" value="1"/>
</dbReference>
<dbReference type="EMBL" id="JBFOLJ010000004">
    <property type="protein sequence ID" value="KAL2544792.1"/>
    <property type="molecule type" value="Genomic_DNA"/>
</dbReference>
<evidence type="ECO:0000256" key="1">
    <source>
        <dbReference type="ARBA" id="ARBA00008614"/>
    </source>
</evidence>
<dbReference type="GO" id="GO:0009611">
    <property type="term" value="P:response to wounding"/>
    <property type="evidence" value="ECO:0007669"/>
    <property type="project" value="UniProtKB-UniRule"/>
</dbReference>
<dbReference type="PANTHER" id="PTHR33077">
    <property type="entry name" value="PROTEIN TIFY 4A-RELATED-RELATED"/>
    <property type="match status" value="1"/>
</dbReference>
<protein>
    <recommendedName>
        <fullName evidence="2">Protein TIFY</fullName>
    </recommendedName>
    <alternativeName>
        <fullName evidence="2">Jasmonate ZIM domain-containing protein</fullName>
    </alternativeName>
</protein>
<dbReference type="InterPro" id="IPR010399">
    <property type="entry name" value="Tify_dom"/>
</dbReference>
<dbReference type="AlphaFoldDB" id="A0ABD1W5E1"/>
<keyword evidence="4" id="KW-0479">Metal-binding</keyword>
<keyword evidence="4" id="KW-0863">Zinc-finger</keyword>
<comment type="function">
    <text evidence="2">Repressor of jasmonate responses.</text>
</comment>
<feature type="domain" description="Tify" evidence="3">
    <location>
        <begin position="20"/>
        <end position="55"/>
    </location>
</feature>
<accession>A0ABD1W5E1</accession>
<comment type="subcellular location">
    <subcellularLocation>
        <location evidence="2">Nucleus</location>
    </subcellularLocation>
</comment>
<gene>
    <name evidence="4" type="ORF">Fot_14025</name>
</gene>
<dbReference type="GO" id="GO:2000022">
    <property type="term" value="P:regulation of jasmonic acid mediated signaling pathway"/>
    <property type="evidence" value="ECO:0007669"/>
    <property type="project" value="UniProtKB-UniRule"/>
</dbReference>
<dbReference type="GO" id="GO:0031347">
    <property type="term" value="P:regulation of defense response"/>
    <property type="evidence" value="ECO:0007669"/>
    <property type="project" value="UniProtKB-UniRule"/>
</dbReference>
<keyword evidence="4" id="KW-0862">Zinc</keyword>
<keyword evidence="2" id="KW-0539">Nucleus</keyword>
<comment type="caution">
    <text evidence="4">The sequence shown here is derived from an EMBL/GenBank/DDBJ whole genome shotgun (WGS) entry which is preliminary data.</text>
</comment>
<proteinExistence type="inferred from homology"/>
<dbReference type="SMART" id="SM00979">
    <property type="entry name" value="TIFY"/>
    <property type="match status" value="1"/>
</dbReference>
<name>A0ABD1W5E1_9LAMI</name>
<sequence>MRTLVWFLGNPTQTFLFQKFEPEIAQMTIIYAGQVFVFNDFPVDKAKEIMMLATAQNHPTTAVPPPYMVPSPTESTTNISVDTPISNIVHGFDYLHYRQPFLGSATAQNHPTTAVPPPYMVPSLVESTTNISVAIPILNIAHGFDWLHYPQPSLGSDALSKVLSPCIKVPKLTASTEEG</sequence>
<evidence type="ECO:0000259" key="3">
    <source>
        <dbReference type="PROSITE" id="PS51320"/>
    </source>
</evidence>
<keyword evidence="5" id="KW-1185">Reference proteome</keyword>
<organism evidence="4 5">
    <name type="scientific">Forsythia ovata</name>
    <dbReference type="NCBI Taxonomy" id="205694"/>
    <lineage>
        <taxon>Eukaryota</taxon>
        <taxon>Viridiplantae</taxon>
        <taxon>Streptophyta</taxon>
        <taxon>Embryophyta</taxon>
        <taxon>Tracheophyta</taxon>
        <taxon>Spermatophyta</taxon>
        <taxon>Magnoliopsida</taxon>
        <taxon>eudicotyledons</taxon>
        <taxon>Gunneridae</taxon>
        <taxon>Pentapetalae</taxon>
        <taxon>asterids</taxon>
        <taxon>lamiids</taxon>
        <taxon>Lamiales</taxon>
        <taxon>Oleaceae</taxon>
        <taxon>Forsythieae</taxon>
        <taxon>Forsythia</taxon>
    </lineage>
</organism>
<dbReference type="PROSITE" id="PS51320">
    <property type="entry name" value="TIFY"/>
    <property type="match status" value="1"/>
</dbReference>
<evidence type="ECO:0000313" key="5">
    <source>
        <dbReference type="Proteomes" id="UP001604277"/>
    </source>
</evidence>
<dbReference type="Pfam" id="PF06200">
    <property type="entry name" value="tify"/>
    <property type="match status" value="1"/>
</dbReference>
<evidence type="ECO:0000256" key="2">
    <source>
        <dbReference type="RuleBase" id="RU369065"/>
    </source>
</evidence>
<comment type="domain">
    <text evidence="2">The jas domain is required for interaction with COI1.</text>
</comment>
<comment type="similarity">
    <text evidence="1 2">Belongs to the TIFY/JAZ family.</text>
</comment>
<dbReference type="Proteomes" id="UP001604277">
    <property type="component" value="Unassembled WGS sequence"/>
</dbReference>
<reference evidence="5" key="1">
    <citation type="submission" date="2024-07" db="EMBL/GenBank/DDBJ databases">
        <title>Two chromosome-level genome assemblies of Korean endemic species Abeliophyllum distichum and Forsythia ovata (Oleaceae).</title>
        <authorList>
            <person name="Jang H."/>
        </authorList>
    </citation>
    <scope>NUCLEOTIDE SEQUENCE [LARGE SCALE GENOMIC DNA]</scope>
</reference>